<evidence type="ECO:0008006" key="12">
    <source>
        <dbReference type="Google" id="ProtNLM"/>
    </source>
</evidence>
<dbReference type="AlphaFoldDB" id="A0A1E3Q8X8"/>
<protein>
    <recommendedName>
        <fullName evidence="12">Signal peptide peptidase</fullName>
    </recommendedName>
</protein>
<feature type="transmembrane region" description="Helical" evidence="9">
    <location>
        <begin position="117"/>
        <end position="137"/>
    </location>
</feature>
<dbReference type="InterPro" id="IPR007369">
    <property type="entry name" value="Peptidase_A22B_SPP"/>
</dbReference>
<dbReference type="GO" id="GO:0098554">
    <property type="term" value="C:cytoplasmic side of endoplasmic reticulum membrane"/>
    <property type="evidence" value="ECO:0007669"/>
    <property type="project" value="TreeGrafter"/>
</dbReference>
<dbReference type="GO" id="GO:0042500">
    <property type="term" value="F:aspartic endopeptidase activity, intramembrane cleaving"/>
    <property type="evidence" value="ECO:0007669"/>
    <property type="project" value="InterPro"/>
</dbReference>
<dbReference type="STRING" id="675824.A0A1E3Q8X8"/>
<reference evidence="10 11" key="1">
    <citation type="journal article" date="2016" name="Proc. Natl. Acad. Sci. U.S.A.">
        <title>Comparative genomics of biotechnologically important yeasts.</title>
        <authorList>
            <person name="Riley R."/>
            <person name="Haridas S."/>
            <person name="Wolfe K.H."/>
            <person name="Lopes M.R."/>
            <person name="Hittinger C.T."/>
            <person name="Goeker M."/>
            <person name="Salamov A.A."/>
            <person name="Wisecaver J.H."/>
            <person name="Long T.M."/>
            <person name="Calvey C.H."/>
            <person name="Aerts A.L."/>
            <person name="Barry K.W."/>
            <person name="Choi C."/>
            <person name="Clum A."/>
            <person name="Coughlan A.Y."/>
            <person name="Deshpande S."/>
            <person name="Douglass A.P."/>
            <person name="Hanson S.J."/>
            <person name="Klenk H.-P."/>
            <person name="LaButti K.M."/>
            <person name="Lapidus A."/>
            <person name="Lindquist E.A."/>
            <person name="Lipzen A.M."/>
            <person name="Meier-Kolthoff J.P."/>
            <person name="Ohm R.A."/>
            <person name="Otillar R.P."/>
            <person name="Pangilinan J.L."/>
            <person name="Peng Y."/>
            <person name="Rokas A."/>
            <person name="Rosa C.A."/>
            <person name="Scheuner C."/>
            <person name="Sibirny A.A."/>
            <person name="Slot J.C."/>
            <person name="Stielow J.B."/>
            <person name="Sun H."/>
            <person name="Kurtzman C.P."/>
            <person name="Blackwell M."/>
            <person name="Grigoriev I.V."/>
            <person name="Jeffries T.W."/>
        </authorList>
    </citation>
    <scope>NUCLEOTIDE SEQUENCE [LARGE SCALE GENOMIC DNA]</scope>
    <source>
        <strain evidence="10 11">NRRL Y-11557</strain>
    </source>
</reference>
<comment type="similarity">
    <text evidence="2">Belongs to the peptidase A22B family.</text>
</comment>
<dbReference type="PANTHER" id="PTHR12174:SF23">
    <property type="entry name" value="MINOR HISTOCOMPATIBILITY ANTIGEN H13"/>
    <property type="match status" value="1"/>
</dbReference>
<accession>A0A1E3Q8X8</accession>
<dbReference type="Proteomes" id="UP000094385">
    <property type="component" value="Unassembled WGS sequence"/>
</dbReference>
<dbReference type="GO" id="GO:0033619">
    <property type="term" value="P:membrane protein proteolysis"/>
    <property type="evidence" value="ECO:0007669"/>
    <property type="project" value="TreeGrafter"/>
</dbReference>
<feature type="transmembrane region" description="Helical" evidence="9">
    <location>
        <begin position="30"/>
        <end position="47"/>
    </location>
</feature>
<keyword evidence="5" id="KW-0256">Endoplasmic reticulum</keyword>
<dbReference type="OrthoDB" id="29661at2759"/>
<evidence type="ECO:0000256" key="8">
    <source>
        <dbReference type="SAM" id="MobiDB-lite"/>
    </source>
</evidence>
<evidence type="ECO:0000256" key="9">
    <source>
        <dbReference type="SAM" id="Phobius"/>
    </source>
</evidence>
<evidence type="ECO:0000313" key="11">
    <source>
        <dbReference type="Proteomes" id="UP000094385"/>
    </source>
</evidence>
<dbReference type="GO" id="GO:0098553">
    <property type="term" value="C:lumenal side of endoplasmic reticulum membrane"/>
    <property type="evidence" value="ECO:0007669"/>
    <property type="project" value="TreeGrafter"/>
</dbReference>
<dbReference type="EMBL" id="KV454293">
    <property type="protein sequence ID" value="ODQ73612.1"/>
    <property type="molecule type" value="Genomic_DNA"/>
</dbReference>
<dbReference type="InterPro" id="IPR006639">
    <property type="entry name" value="Preselin/SPP"/>
</dbReference>
<evidence type="ECO:0000256" key="1">
    <source>
        <dbReference type="ARBA" id="ARBA00004477"/>
    </source>
</evidence>
<feature type="region of interest" description="Disordered" evidence="8">
    <location>
        <begin position="447"/>
        <end position="491"/>
    </location>
</feature>
<evidence type="ECO:0000256" key="4">
    <source>
        <dbReference type="ARBA" id="ARBA00022801"/>
    </source>
</evidence>
<gene>
    <name evidence="10" type="ORF">LIPSTDRAFT_265694</name>
</gene>
<dbReference type="PANTHER" id="PTHR12174">
    <property type="entry name" value="SIGNAL PEPTIDE PEPTIDASE"/>
    <property type="match status" value="1"/>
</dbReference>
<sequence length="491" mass="54620">MSTMSQYLPLSIPISSILEFLEQHHVDPVLLTYSVLLVSAVVVIYCGSHATLHRPDTALPADPNDPKFDPADLSPPSSREKLMEEDAYLMPVMGGVMLVGMYFLIKKLSAKYIETFFNVYFAVFGVFAVAKSFGSAFKTIAKRTGTSLTRWRITVVENPPWNELAEAKQRENGEHKSIESIDSVATTDSSGRVSAEREKLMNQLVKSPTLRQMLTPSFFLNQYKISSQLSKLPPVPEEVAKWYISSADILGLPVGLAVVVGNWYTQNWLLGNILGASFAFSSIQILMIDSFKTGYIMLSGLFVYDIFFVFGTDVMVTVATSLTVPIKLTAPRPATASSPRGSNAMLGLGDIIVPAIFLSLCLRFDLWNFHRKNPNLAYASARKFPKPFFNTAMLLYAFALVTTIVIMHAFKTAQPALLYLCPGIGGAVIVTAIVRKEWSVMWGYKEETEEDKQEQLKEENEMEDKEKTSKIDSTDAIKSSEKEVVDHIEPN</sequence>
<dbReference type="GO" id="GO:0006465">
    <property type="term" value="P:signal peptide processing"/>
    <property type="evidence" value="ECO:0007669"/>
    <property type="project" value="TreeGrafter"/>
</dbReference>
<evidence type="ECO:0000256" key="5">
    <source>
        <dbReference type="ARBA" id="ARBA00022824"/>
    </source>
</evidence>
<feature type="region of interest" description="Disordered" evidence="8">
    <location>
        <begin position="56"/>
        <end position="78"/>
    </location>
</feature>
<dbReference type="SMART" id="SM00730">
    <property type="entry name" value="PSN"/>
    <property type="match status" value="1"/>
</dbReference>
<evidence type="ECO:0000256" key="2">
    <source>
        <dbReference type="ARBA" id="ARBA00006859"/>
    </source>
</evidence>
<name>A0A1E3Q8X8_LIPST</name>
<proteinExistence type="inferred from homology"/>
<feature type="compositionally biased region" description="Basic and acidic residues" evidence="8">
    <location>
        <begin position="453"/>
        <end position="491"/>
    </location>
</feature>
<feature type="transmembrane region" description="Helical" evidence="9">
    <location>
        <begin position="87"/>
        <end position="105"/>
    </location>
</feature>
<keyword evidence="4" id="KW-0378">Hydrolase</keyword>
<keyword evidence="11" id="KW-1185">Reference proteome</keyword>
<keyword evidence="6 9" id="KW-1133">Transmembrane helix</keyword>
<keyword evidence="7 9" id="KW-0472">Membrane</keyword>
<evidence type="ECO:0000256" key="3">
    <source>
        <dbReference type="ARBA" id="ARBA00022692"/>
    </source>
</evidence>
<feature type="transmembrane region" description="Helical" evidence="9">
    <location>
        <begin position="270"/>
        <end position="289"/>
    </location>
</feature>
<keyword evidence="3 9" id="KW-0812">Transmembrane</keyword>
<feature type="transmembrane region" description="Helical" evidence="9">
    <location>
        <begin position="344"/>
        <end position="366"/>
    </location>
</feature>
<dbReference type="Pfam" id="PF04258">
    <property type="entry name" value="Peptidase_A22B"/>
    <property type="match status" value="1"/>
</dbReference>
<evidence type="ECO:0000256" key="7">
    <source>
        <dbReference type="ARBA" id="ARBA00023136"/>
    </source>
</evidence>
<feature type="transmembrane region" description="Helical" evidence="9">
    <location>
        <begin position="387"/>
        <end position="410"/>
    </location>
</feature>
<feature type="transmembrane region" description="Helical" evidence="9">
    <location>
        <begin position="416"/>
        <end position="434"/>
    </location>
</feature>
<evidence type="ECO:0000313" key="10">
    <source>
        <dbReference type="EMBL" id="ODQ73612.1"/>
    </source>
</evidence>
<organism evidence="10 11">
    <name type="scientific">Lipomyces starkeyi NRRL Y-11557</name>
    <dbReference type="NCBI Taxonomy" id="675824"/>
    <lineage>
        <taxon>Eukaryota</taxon>
        <taxon>Fungi</taxon>
        <taxon>Dikarya</taxon>
        <taxon>Ascomycota</taxon>
        <taxon>Saccharomycotina</taxon>
        <taxon>Lipomycetes</taxon>
        <taxon>Lipomycetales</taxon>
        <taxon>Lipomycetaceae</taxon>
        <taxon>Lipomyces</taxon>
    </lineage>
</organism>
<feature type="transmembrane region" description="Helical" evidence="9">
    <location>
        <begin position="301"/>
        <end position="324"/>
    </location>
</feature>
<evidence type="ECO:0000256" key="6">
    <source>
        <dbReference type="ARBA" id="ARBA00022989"/>
    </source>
</evidence>
<comment type="subcellular location">
    <subcellularLocation>
        <location evidence="1">Endoplasmic reticulum membrane</location>
        <topology evidence="1">Multi-pass membrane protein</topology>
    </subcellularLocation>
</comment>